<proteinExistence type="predicted"/>
<dbReference type="NCBIfam" id="NF007386">
    <property type="entry name" value="PRK09907.1"/>
    <property type="match status" value="1"/>
</dbReference>
<reference evidence="1 2" key="1">
    <citation type="submission" date="2017-02" db="EMBL/GenBank/DDBJ databases">
        <authorList>
            <person name="Peterson S.W."/>
        </authorList>
    </citation>
    <scope>NUCLEOTIDE SEQUENCE [LARGE SCALE GENOMIC DNA]</scope>
    <source>
        <strain evidence="1 2">ATCC BAA-909</strain>
    </source>
</reference>
<dbReference type="GO" id="GO:0004521">
    <property type="term" value="F:RNA endonuclease activity"/>
    <property type="evidence" value="ECO:0007669"/>
    <property type="project" value="TreeGrafter"/>
</dbReference>
<dbReference type="RefSeq" id="WP_078930404.1">
    <property type="nucleotide sequence ID" value="NZ_CAMCOW010000049.1"/>
</dbReference>
<dbReference type="STRING" id="225004.SAMN02745152_00668"/>
<dbReference type="EMBL" id="FUXC01000002">
    <property type="protein sequence ID" value="SJZ57721.1"/>
    <property type="molecule type" value="Genomic_DNA"/>
</dbReference>
<organism evidence="1 2">
    <name type="scientific">Treponema berlinense</name>
    <dbReference type="NCBI Taxonomy" id="225004"/>
    <lineage>
        <taxon>Bacteria</taxon>
        <taxon>Pseudomonadati</taxon>
        <taxon>Spirochaetota</taxon>
        <taxon>Spirochaetia</taxon>
        <taxon>Spirochaetales</taxon>
        <taxon>Treponemataceae</taxon>
        <taxon>Treponema</taxon>
    </lineage>
</organism>
<dbReference type="GeneID" id="303366934"/>
<dbReference type="AlphaFoldDB" id="A0A1T4LSV4"/>
<dbReference type="OrthoDB" id="9808744at2"/>
<dbReference type="InterPro" id="IPR003477">
    <property type="entry name" value="PemK-like"/>
</dbReference>
<dbReference type="GO" id="GO:0003677">
    <property type="term" value="F:DNA binding"/>
    <property type="evidence" value="ECO:0007669"/>
    <property type="project" value="InterPro"/>
</dbReference>
<dbReference type="InterPro" id="IPR011067">
    <property type="entry name" value="Plasmid_toxin/cell-grow_inhib"/>
</dbReference>
<gene>
    <name evidence="1" type="ORF">SAMN02745152_00668</name>
</gene>
<dbReference type="Pfam" id="PF02452">
    <property type="entry name" value="PemK_toxin"/>
    <property type="match status" value="1"/>
</dbReference>
<evidence type="ECO:0000313" key="2">
    <source>
        <dbReference type="Proteomes" id="UP000190395"/>
    </source>
</evidence>
<evidence type="ECO:0000313" key="1">
    <source>
        <dbReference type="EMBL" id="SJZ57721.1"/>
    </source>
</evidence>
<dbReference type="PANTHER" id="PTHR33988">
    <property type="entry name" value="ENDORIBONUCLEASE MAZF-RELATED"/>
    <property type="match status" value="1"/>
</dbReference>
<dbReference type="PANTHER" id="PTHR33988:SF3">
    <property type="entry name" value="ENDORIBONUCLEASE TOXIN CHPB-RELATED"/>
    <property type="match status" value="1"/>
</dbReference>
<dbReference type="Proteomes" id="UP000190395">
    <property type="component" value="Unassembled WGS sequence"/>
</dbReference>
<dbReference type="Gene3D" id="2.30.30.110">
    <property type="match status" value="1"/>
</dbReference>
<accession>A0A1T4LSV4</accession>
<sequence length="112" mass="12822">MVKSKYVPEKGDLVWLDFDPQTGHEQKGRRPAVCVSQKKYNQKIGLALFCPVTSHIKGYPFEIVLENHSINGCILSDQVKNLDWTQRNCDFIEKAAEEEINSVVDNIKLMIE</sequence>
<name>A0A1T4LSV4_9SPIR</name>
<protein>
    <submittedName>
        <fullName evidence="1">mRNA interferase MazF</fullName>
    </submittedName>
</protein>
<dbReference type="SUPFAM" id="SSF50118">
    <property type="entry name" value="Cell growth inhibitor/plasmid maintenance toxic component"/>
    <property type="match status" value="1"/>
</dbReference>
<dbReference type="GO" id="GO:0006402">
    <property type="term" value="P:mRNA catabolic process"/>
    <property type="evidence" value="ECO:0007669"/>
    <property type="project" value="TreeGrafter"/>
</dbReference>
<keyword evidence="2" id="KW-1185">Reference proteome</keyword>
<dbReference type="GO" id="GO:0016075">
    <property type="term" value="P:rRNA catabolic process"/>
    <property type="evidence" value="ECO:0007669"/>
    <property type="project" value="TreeGrafter"/>
</dbReference>